<dbReference type="RefSeq" id="WP_179921077.1">
    <property type="nucleotide sequence ID" value="NZ_CP058689.1"/>
</dbReference>
<evidence type="ECO:0000313" key="1">
    <source>
        <dbReference type="EMBL" id="QLH13542.1"/>
    </source>
</evidence>
<evidence type="ECO:0000313" key="2">
    <source>
        <dbReference type="Proteomes" id="UP000509322"/>
    </source>
</evidence>
<organism evidence="1 2">
    <name type="scientific">Paracoccus pantotrophus</name>
    <name type="common">Thiosphaera pantotropha</name>
    <dbReference type="NCBI Taxonomy" id="82367"/>
    <lineage>
        <taxon>Bacteria</taxon>
        <taxon>Pseudomonadati</taxon>
        <taxon>Pseudomonadota</taxon>
        <taxon>Alphaproteobacteria</taxon>
        <taxon>Rhodobacterales</taxon>
        <taxon>Paracoccaceae</taxon>
        <taxon>Paracoccus</taxon>
    </lineage>
</organism>
<name>A0A7H9BQJ5_PARPN</name>
<dbReference type="AlphaFoldDB" id="A0A7H9BQJ5"/>
<proteinExistence type="predicted"/>
<gene>
    <name evidence="1" type="ORF">HYQ43_04480</name>
</gene>
<reference evidence="1 2" key="1">
    <citation type="submission" date="2020-07" db="EMBL/GenBank/DDBJ databases">
        <title>The complete genome of Paracoccus pantotrophus ACCC 10489.</title>
        <authorList>
            <person name="Si Y."/>
        </authorList>
    </citation>
    <scope>NUCLEOTIDE SEQUENCE [LARGE SCALE GENOMIC DNA]</scope>
    <source>
        <strain evidence="1 2">ACCC10489</strain>
    </source>
</reference>
<protein>
    <submittedName>
        <fullName evidence="1">Uncharacterized protein</fullName>
    </submittedName>
</protein>
<accession>A0A7H9BQJ5</accession>
<sequence length="52" mass="5544">MAMFVIGSWIGALINIAIFDRSDWGFAFATGASVCWIVSMCARRTGQGGGDE</sequence>
<dbReference type="EMBL" id="CP058689">
    <property type="protein sequence ID" value="QLH13542.1"/>
    <property type="molecule type" value="Genomic_DNA"/>
</dbReference>
<dbReference type="Proteomes" id="UP000509322">
    <property type="component" value="Chromosome 1"/>
</dbReference>